<keyword evidence="1 2" id="KW-0597">Phosphoprotein</keyword>
<dbReference type="CDD" id="cd17535">
    <property type="entry name" value="REC_NarL-like"/>
    <property type="match status" value="1"/>
</dbReference>
<comment type="caution">
    <text evidence="5">The sequence shown here is derived from an EMBL/GenBank/DDBJ whole genome shotgun (WGS) entry which is preliminary data.</text>
</comment>
<dbReference type="InterPro" id="IPR001789">
    <property type="entry name" value="Sig_transdc_resp-reg_receiver"/>
</dbReference>
<dbReference type="InterPro" id="IPR011006">
    <property type="entry name" value="CheY-like_superfamily"/>
</dbReference>
<protein>
    <submittedName>
        <fullName evidence="5">Transcriptional regulatory protein DevR (DosR)</fullName>
    </submittedName>
</protein>
<evidence type="ECO:0000313" key="5">
    <source>
        <dbReference type="EMBL" id="OQA55994.1"/>
    </source>
</evidence>
<dbReference type="GO" id="GO:0000160">
    <property type="term" value="P:phosphorelay signal transduction system"/>
    <property type="evidence" value="ECO:0007669"/>
    <property type="project" value="InterPro"/>
</dbReference>
<dbReference type="InterPro" id="IPR058245">
    <property type="entry name" value="NreC/VraR/RcsB-like_REC"/>
</dbReference>
<evidence type="ECO:0000256" key="2">
    <source>
        <dbReference type="PROSITE-ProRule" id="PRU00169"/>
    </source>
</evidence>
<evidence type="ECO:0000259" key="4">
    <source>
        <dbReference type="PROSITE" id="PS50110"/>
    </source>
</evidence>
<keyword evidence="3" id="KW-0472">Membrane</keyword>
<evidence type="ECO:0000256" key="3">
    <source>
        <dbReference type="SAM" id="Phobius"/>
    </source>
</evidence>
<feature type="transmembrane region" description="Helical" evidence="3">
    <location>
        <begin position="6"/>
        <end position="29"/>
    </location>
</feature>
<dbReference type="PROSITE" id="PS50110">
    <property type="entry name" value="RESPONSE_REGULATORY"/>
    <property type="match status" value="1"/>
</dbReference>
<dbReference type="InterPro" id="IPR050595">
    <property type="entry name" value="Bact_response_regulator"/>
</dbReference>
<feature type="modified residue" description="4-aspartylphosphate" evidence="2">
    <location>
        <position position="89"/>
    </location>
</feature>
<organism evidence="5">
    <name type="scientific">Candidatus Atribacter allofermentans</name>
    <dbReference type="NCBI Taxonomy" id="1852833"/>
    <lineage>
        <taxon>Bacteria</taxon>
        <taxon>Pseudomonadati</taxon>
        <taxon>Atribacterota</taxon>
        <taxon>Atribacteria</taxon>
        <taxon>Atribacterales</taxon>
        <taxon>Atribacteraceae</taxon>
        <taxon>Atribacter</taxon>
    </lineage>
</organism>
<evidence type="ECO:0000256" key="1">
    <source>
        <dbReference type="ARBA" id="ARBA00022553"/>
    </source>
</evidence>
<dbReference type="PANTHER" id="PTHR44591">
    <property type="entry name" value="STRESS RESPONSE REGULATOR PROTEIN 1"/>
    <property type="match status" value="1"/>
</dbReference>
<accession>A0A1V5SNT8</accession>
<proteinExistence type="predicted"/>
<dbReference type="Gene3D" id="3.40.50.2300">
    <property type="match status" value="1"/>
</dbReference>
<reference evidence="5" key="1">
    <citation type="submission" date="2017-02" db="EMBL/GenBank/DDBJ databases">
        <title>Delving into the versatile metabolic prowess of the omnipresent phylum Bacteroidetes.</title>
        <authorList>
            <person name="Nobu M.K."/>
            <person name="Mei R."/>
            <person name="Narihiro T."/>
            <person name="Kuroda K."/>
            <person name="Liu W.-T."/>
        </authorList>
    </citation>
    <scope>NUCLEOTIDE SEQUENCE</scope>
    <source>
        <strain evidence="5">ADurb.Bin276</strain>
    </source>
</reference>
<gene>
    <name evidence="5" type="primary">devR</name>
    <name evidence="5" type="ORF">BWY41_01563</name>
</gene>
<name>A0A1V5SNT8_9BACT</name>
<keyword evidence="3" id="KW-0812">Transmembrane</keyword>
<dbReference type="Proteomes" id="UP000485569">
    <property type="component" value="Unassembled WGS sequence"/>
</dbReference>
<dbReference type="AlphaFoldDB" id="A0A1V5SNT8"/>
<sequence length="157" mass="17901">MNGLYEFKFFFLIIATVIVKTGGLIQLIITGMKTTPKKIFIVDDNRFFLESLVFLLNRQNDMDVVGTHDRIQGVLERIEAVKPDVIILDMRLPDGDGIALLQEIKLHFDVPVIMLTMYEEHKERAVRAGAFAYLVKGEGLDRLYQLIRKAAEAFVNS</sequence>
<dbReference type="SUPFAM" id="SSF52172">
    <property type="entry name" value="CheY-like"/>
    <property type="match status" value="1"/>
</dbReference>
<keyword evidence="3" id="KW-1133">Transmembrane helix</keyword>
<dbReference type="SMART" id="SM00448">
    <property type="entry name" value="REC"/>
    <property type="match status" value="1"/>
</dbReference>
<dbReference type="PANTHER" id="PTHR44591:SF25">
    <property type="entry name" value="CHEMOTAXIS TWO-COMPONENT RESPONSE REGULATOR"/>
    <property type="match status" value="1"/>
</dbReference>
<feature type="domain" description="Response regulatory" evidence="4">
    <location>
        <begin position="38"/>
        <end position="151"/>
    </location>
</feature>
<dbReference type="Pfam" id="PF00072">
    <property type="entry name" value="Response_reg"/>
    <property type="match status" value="1"/>
</dbReference>
<dbReference type="EMBL" id="MWBQ01000132">
    <property type="protein sequence ID" value="OQA55994.1"/>
    <property type="molecule type" value="Genomic_DNA"/>
</dbReference>